<dbReference type="Proteomes" id="UP000779508">
    <property type="component" value="Unassembled WGS sequence"/>
</dbReference>
<accession>A0ABS6G645</accession>
<name>A0ABS6G645_9FIRM</name>
<dbReference type="EMBL" id="JAHLQK010000004">
    <property type="protein sequence ID" value="MBU5676846.1"/>
    <property type="molecule type" value="Genomic_DNA"/>
</dbReference>
<organism evidence="1 2">
    <name type="scientific">Alkaliphilus flagellatus</name>
    <dbReference type="NCBI Taxonomy" id="2841507"/>
    <lineage>
        <taxon>Bacteria</taxon>
        <taxon>Bacillati</taxon>
        <taxon>Bacillota</taxon>
        <taxon>Clostridia</taxon>
        <taxon>Peptostreptococcales</taxon>
        <taxon>Natronincolaceae</taxon>
        <taxon>Alkaliphilus</taxon>
    </lineage>
</organism>
<dbReference type="RefSeq" id="WP_216417120.1">
    <property type="nucleotide sequence ID" value="NZ_JAHLQK010000004.1"/>
</dbReference>
<reference evidence="1 2" key="1">
    <citation type="submission" date="2021-06" db="EMBL/GenBank/DDBJ databases">
        <authorList>
            <person name="Sun Q."/>
            <person name="Li D."/>
        </authorList>
    </citation>
    <scope>NUCLEOTIDE SEQUENCE [LARGE SCALE GENOMIC DNA]</scope>
    <source>
        <strain evidence="1 2">MSJ-5</strain>
    </source>
</reference>
<protein>
    <recommendedName>
        <fullName evidence="3">DUF1540 domain-containing protein</fullName>
    </recommendedName>
</protein>
<evidence type="ECO:0000313" key="1">
    <source>
        <dbReference type="EMBL" id="MBU5676846.1"/>
    </source>
</evidence>
<gene>
    <name evidence="1" type="ORF">KQI88_10490</name>
</gene>
<comment type="caution">
    <text evidence="1">The sequence shown here is derived from an EMBL/GenBank/DDBJ whole genome shotgun (WGS) entry which is preliminary data.</text>
</comment>
<evidence type="ECO:0000313" key="2">
    <source>
        <dbReference type="Proteomes" id="UP000779508"/>
    </source>
</evidence>
<evidence type="ECO:0008006" key="3">
    <source>
        <dbReference type="Google" id="ProtNLM"/>
    </source>
</evidence>
<proteinExistence type="predicted"/>
<sequence length="65" mass="7387">MYKHCVICGGYYLGVQENCPCQENEEDICDYSLNNKCMHTLSEGELDCNGTDEEMAKCMCHVELV</sequence>
<keyword evidence="2" id="KW-1185">Reference proteome</keyword>